<reference evidence="1 2" key="1">
    <citation type="submission" date="2021-06" db="EMBL/GenBank/DDBJ databases">
        <title>Caerostris extrusa draft genome.</title>
        <authorList>
            <person name="Kono N."/>
            <person name="Arakawa K."/>
        </authorList>
    </citation>
    <scope>NUCLEOTIDE SEQUENCE [LARGE SCALE GENOMIC DNA]</scope>
</reference>
<name>A0AAV4NNL0_CAEEX</name>
<proteinExistence type="predicted"/>
<organism evidence="1 2">
    <name type="scientific">Caerostris extrusa</name>
    <name type="common">Bark spider</name>
    <name type="synonym">Caerostris bankana</name>
    <dbReference type="NCBI Taxonomy" id="172846"/>
    <lineage>
        <taxon>Eukaryota</taxon>
        <taxon>Metazoa</taxon>
        <taxon>Ecdysozoa</taxon>
        <taxon>Arthropoda</taxon>
        <taxon>Chelicerata</taxon>
        <taxon>Arachnida</taxon>
        <taxon>Araneae</taxon>
        <taxon>Araneomorphae</taxon>
        <taxon>Entelegynae</taxon>
        <taxon>Araneoidea</taxon>
        <taxon>Araneidae</taxon>
        <taxon>Caerostris</taxon>
    </lineage>
</organism>
<keyword evidence="2" id="KW-1185">Reference proteome</keyword>
<dbReference type="EMBL" id="BPLR01003585">
    <property type="protein sequence ID" value="GIX86402.1"/>
    <property type="molecule type" value="Genomic_DNA"/>
</dbReference>
<comment type="caution">
    <text evidence="1">The sequence shown here is derived from an EMBL/GenBank/DDBJ whole genome shotgun (WGS) entry which is preliminary data.</text>
</comment>
<evidence type="ECO:0000313" key="2">
    <source>
        <dbReference type="Proteomes" id="UP001054945"/>
    </source>
</evidence>
<evidence type="ECO:0000313" key="1">
    <source>
        <dbReference type="EMBL" id="GIX86402.1"/>
    </source>
</evidence>
<sequence length="92" mass="10931">MDFDINFCDIELIMCRDYPEAVSENYRPDWWIEAQDFEVEESSRVGACSESSLEEKLPKFDPRPEHPKYNRSVNGILQDRITECGLWKKKKK</sequence>
<protein>
    <submittedName>
        <fullName evidence="1">Uncharacterized protein</fullName>
    </submittedName>
</protein>
<gene>
    <name evidence="1" type="ORF">CEXT_443071</name>
</gene>
<accession>A0AAV4NNL0</accession>
<dbReference type="Proteomes" id="UP001054945">
    <property type="component" value="Unassembled WGS sequence"/>
</dbReference>
<dbReference type="AlphaFoldDB" id="A0AAV4NNL0"/>